<proteinExistence type="predicted"/>
<keyword evidence="3" id="KW-1185">Reference proteome</keyword>
<sequence>MPSCFSEREIYQLKDFPGSPLESHPRASSAKGHKPSSGRRIKSVILLRAGTFFLPEKRWYRERTPFVLLLDEWSFLFLKLFFKHVIDDDAVD</sequence>
<protein>
    <submittedName>
        <fullName evidence="2">Uncharacterized protein</fullName>
    </submittedName>
</protein>
<dbReference type="EMBL" id="QWEG01000006">
    <property type="protein sequence ID" value="RHW40651.1"/>
    <property type="molecule type" value="Genomic_DNA"/>
</dbReference>
<comment type="caution">
    <text evidence="2">The sequence shown here is derived from an EMBL/GenBank/DDBJ whole genome shotgun (WGS) entry which is preliminary data.</text>
</comment>
<organism evidence="2 3">
    <name type="scientific">Neobacillus notoginsengisoli</name>
    <dbReference type="NCBI Taxonomy" id="1578198"/>
    <lineage>
        <taxon>Bacteria</taxon>
        <taxon>Bacillati</taxon>
        <taxon>Bacillota</taxon>
        <taxon>Bacilli</taxon>
        <taxon>Bacillales</taxon>
        <taxon>Bacillaceae</taxon>
        <taxon>Neobacillus</taxon>
    </lineage>
</organism>
<evidence type="ECO:0000256" key="1">
    <source>
        <dbReference type="SAM" id="MobiDB-lite"/>
    </source>
</evidence>
<gene>
    <name evidence="2" type="ORF">D1B31_10665</name>
</gene>
<feature type="region of interest" description="Disordered" evidence="1">
    <location>
        <begin position="15"/>
        <end position="38"/>
    </location>
</feature>
<accession>A0A417YTZ6</accession>
<dbReference type="AlphaFoldDB" id="A0A417YTZ6"/>
<evidence type="ECO:0000313" key="3">
    <source>
        <dbReference type="Proteomes" id="UP000284416"/>
    </source>
</evidence>
<reference evidence="2 3" key="1">
    <citation type="journal article" date="2017" name="Int. J. Syst. Evol. Microbiol.">
        <title>Bacillus notoginsengisoli sp. nov., a novel bacterium isolated from the rhizosphere of Panax notoginseng.</title>
        <authorList>
            <person name="Zhang M.Y."/>
            <person name="Cheng J."/>
            <person name="Cai Y."/>
            <person name="Zhang T.Y."/>
            <person name="Wu Y.Y."/>
            <person name="Manikprabhu D."/>
            <person name="Li W.J."/>
            <person name="Zhang Y.X."/>
        </authorList>
    </citation>
    <scope>NUCLEOTIDE SEQUENCE [LARGE SCALE GENOMIC DNA]</scope>
    <source>
        <strain evidence="2 3">JCM 30743</strain>
    </source>
</reference>
<dbReference type="Proteomes" id="UP000284416">
    <property type="component" value="Unassembled WGS sequence"/>
</dbReference>
<name>A0A417YTZ6_9BACI</name>
<evidence type="ECO:0000313" key="2">
    <source>
        <dbReference type="EMBL" id="RHW40651.1"/>
    </source>
</evidence>